<evidence type="ECO:0000256" key="1">
    <source>
        <dbReference type="SAM" id="Phobius"/>
    </source>
</evidence>
<dbReference type="GO" id="GO:0016989">
    <property type="term" value="F:sigma factor antagonist activity"/>
    <property type="evidence" value="ECO:0007669"/>
    <property type="project" value="TreeGrafter"/>
</dbReference>
<organism evidence="3 4">
    <name type="scientific">Aeoliella straminimaris</name>
    <dbReference type="NCBI Taxonomy" id="2954799"/>
    <lineage>
        <taxon>Bacteria</taxon>
        <taxon>Pseudomonadati</taxon>
        <taxon>Planctomycetota</taxon>
        <taxon>Planctomycetia</taxon>
        <taxon>Pirellulales</taxon>
        <taxon>Lacipirellulaceae</taxon>
        <taxon>Aeoliella</taxon>
    </lineage>
</organism>
<keyword evidence="4" id="KW-1185">Reference proteome</keyword>
<sequence length="528" mass="57213">MKELPQKSEGRISRLDQLLTLQLNGEATQADSDELNRLLQSEPEAISDYVELVTDSSVFRGFSEAASYCAGPGRESEDAGGKPLTLLDRSVRSRMHQRAPLAYIVTAASIFLAVVLLLSRNDDNTTSVAAGGEGGVTNTLVSADRSATVGNGSASRGAEEGVPKAVTGEVATVIRADDVVWAKDNIDVDELTRVSVGQTLHLTSGELELVFDRSVRMRVRGPALLELRSPTEVYSRFGVLSARVGKAGRGFAIETPNGRIVDLGTEFGVAVDEKGSTAVAVFRGAVDLMYGPQDNLLKPSVTRRLVQGQALTMDLDGSMRRLVSYDDSQFPTFRNDLPLEAGRPSSIFTNVSDNIRDGIGAKSYRIVPGGLREDVLAYVDRQHQWNGVDSSGIPSILQGADYIMPFNGDKGRSNLSVEVTVGRPSRLFVFMSPIAKVPEWLTDEFTKTDMQIGLDESGEYALVDGYELARGPGKAIDTKFFVWQRDVDYPTTVVLGSVRQARRGTGYCMYGIAAVPLEVARHYDAKSN</sequence>
<dbReference type="RefSeq" id="WP_252855193.1">
    <property type="nucleotide sequence ID" value="NZ_JAMXLR010000089.1"/>
</dbReference>
<dbReference type="InterPro" id="IPR006860">
    <property type="entry name" value="FecR"/>
</dbReference>
<evidence type="ECO:0000313" key="3">
    <source>
        <dbReference type="EMBL" id="MCO6047080.1"/>
    </source>
</evidence>
<accession>A0A9X2JIH6</accession>
<dbReference type="Pfam" id="PF04773">
    <property type="entry name" value="FecR"/>
    <property type="match status" value="1"/>
</dbReference>
<keyword evidence="1" id="KW-0812">Transmembrane</keyword>
<proteinExistence type="predicted"/>
<protein>
    <submittedName>
        <fullName evidence="3">FecR family protein</fullName>
    </submittedName>
</protein>
<keyword evidence="1" id="KW-1133">Transmembrane helix</keyword>
<evidence type="ECO:0000259" key="2">
    <source>
        <dbReference type="Pfam" id="PF04773"/>
    </source>
</evidence>
<feature type="domain" description="FecR protein" evidence="2">
    <location>
        <begin position="232"/>
        <end position="286"/>
    </location>
</feature>
<dbReference type="Proteomes" id="UP001155241">
    <property type="component" value="Unassembled WGS sequence"/>
</dbReference>
<dbReference type="EMBL" id="JAMXLR010000089">
    <property type="protein sequence ID" value="MCO6047080.1"/>
    <property type="molecule type" value="Genomic_DNA"/>
</dbReference>
<evidence type="ECO:0000313" key="4">
    <source>
        <dbReference type="Proteomes" id="UP001155241"/>
    </source>
</evidence>
<gene>
    <name evidence="3" type="ORF">NG895_24550</name>
</gene>
<keyword evidence="1" id="KW-0472">Membrane</keyword>
<reference evidence="3" key="1">
    <citation type="submission" date="2022-06" db="EMBL/GenBank/DDBJ databases">
        <title>Aeoliella straminimaris, a novel planctomycete from sediments.</title>
        <authorList>
            <person name="Vitorino I.R."/>
            <person name="Lage O.M."/>
        </authorList>
    </citation>
    <scope>NUCLEOTIDE SEQUENCE</scope>
    <source>
        <strain evidence="3">ICT_H6.2</strain>
    </source>
</reference>
<dbReference type="PANTHER" id="PTHR30273">
    <property type="entry name" value="PERIPLASMIC SIGNAL SENSOR AND SIGMA FACTOR ACTIVATOR FECR-RELATED"/>
    <property type="match status" value="1"/>
</dbReference>
<feature type="transmembrane region" description="Helical" evidence="1">
    <location>
        <begin position="99"/>
        <end position="118"/>
    </location>
</feature>
<dbReference type="PANTHER" id="PTHR30273:SF2">
    <property type="entry name" value="PROTEIN FECR"/>
    <property type="match status" value="1"/>
</dbReference>
<name>A0A9X2JIH6_9BACT</name>
<dbReference type="Gene3D" id="2.60.120.1440">
    <property type="match status" value="1"/>
</dbReference>
<dbReference type="AlphaFoldDB" id="A0A9X2JIH6"/>
<dbReference type="InterPro" id="IPR012373">
    <property type="entry name" value="Ferrdict_sens_TM"/>
</dbReference>
<comment type="caution">
    <text evidence="3">The sequence shown here is derived from an EMBL/GenBank/DDBJ whole genome shotgun (WGS) entry which is preliminary data.</text>
</comment>